<dbReference type="Pfam" id="PF00440">
    <property type="entry name" value="TetR_N"/>
    <property type="match status" value="1"/>
</dbReference>
<accession>A0ABV6QIC3</accession>
<keyword evidence="2 4" id="KW-0238">DNA-binding</keyword>
<comment type="caution">
    <text evidence="6">The sequence shown here is derived from an EMBL/GenBank/DDBJ whole genome shotgun (WGS) entry which is preliminary data.</text>
</comment>
<evidence type="ECO:0000313" key="6">
    <source>
        <dbReference type="EMBL" id="MFC0623377.1"/>
    </source>
</evidence>
<dbReference type="Gene3D" id="1.10.357.10">
    <property type="entry name" value="Tetracycline Repressor, domain 2"/>
    <property type="match status" value="1"/>
</dbReference>
<evidence type="ECO:0000313" key="7">
    <source>
        <dbReference type="Proteomes" id="UP001589890"/>
    </source>
</evidence>
<evidence type="ECO:0000256" key="4">
    <source>
        <dbReference type="PROSITE-ProRule" id="PRU00335"/>
    </source>
</evidence>
<sequence length="202" mass="21838">MIRPAQRGPRERLVEAAERLTYREGAGVGIAALLKEANVARRSLYEHFGGKDELLAEVLRGAAAKDLDAYRAAMSAAGPDAARRILAIFDHLEAAVTAEGFRGCRYLGADLALQDPEHPAHAVAREYRAELHRLIQHELDRLGHAESADEAERIMFLIEGTLASAVTRPDARPARIAADLAAHILRLGPADASKRGRATSAP</sequence>
<dbReference type="PANTHER" id="PTHR47506">
    <property type="entry name" value="TRANSCRIPTIONAL REGULATORY PROTEIN"/>
    <property type="match status" value="1"/>
</dbReference>
<dbReference type="EMBL" id="JBHLTC010000005">
    <property type="protein sequence ID" value="MFC0623377.1"/>
    <property type="molecule type" value="Genomic_DNA"/>
</dbReference>
<reference evidence="6 7" key="1">
    <citation type="submission" date="2024-09" db="EMBL/GenBank/DDBJ databases">
        <authorList>
            <person name="Sun Q."/>
            <person name="Mori K."/>
        </authorList>
    </citation>
    <scope>NUCLEOTIDE SEQUENCE [LARGE SCALE GENOMIC DNA]</scope>
    <source>
        <strain evidence="6 7">CGMCC 1.15906</strain>
    </source>
</reference>
<evidence type="ECO:0000256" key="1">
    <source>
        <dbReference type="ARBA" id="ARBA00023015"/>
    </source>
</evidence>
<feature type="domain" description="HTH tetR-type" evidence="5">
    <location>
        <begin position="7"/>
        <end position="66"/>
    </location>
</feature>
<feature type="DNA-binding region" description="H-T-H motif" evidence="4">
    <location>
        <begin position="29"/>
        <end position="48"/>
    </location>
</feature>
<protein>
    <submittedName>
        <fullName evidence="6">TetR family transcriptional regulator</fullName>
    </submittedName>
</protein>
<dbReference type="InterPro" id="IPR009057">
    <property type="entry name" value="Homeodomain-like_sf"/>
</dbReference>
<proteinExistence type="predicted"/>
<dbReference type="PROSITE" id="PS50977">
    <property type="entry name" value="HTH_TETR_2"/>
    <property type="match status" value="1"/>
</dbReference>
<dbReference type="PRINTS" id="PR00455">
    <property type="entry name" value="HTHTETR"/>
</dbReference>
<dbReference type="PANTHER" id="PTHR47506:SF1">
    <property type="entry name" value="HTH-TYPE TRANSCRIPTIONAL REGULATOR YJDC"/>
    <property type="match status" value="1"/>
</dbReference>
<evidence type="ECO:0000259" key="5">
    <source>
        <dbReference type="PROSITE" id="PS50977"/>
    </source>
</evidence>
<keyword evidence="3" id="KW-0804">Transcription</keyword>
<dbReference type="InterPro" id="IPR001647">
    <property type="entry name" value="HTH_TetR"/>
</dbReference>
<keyword evidence="7" id="KW-1185">Reference proteome</keyword>
<dbReference type="SUPFAM" id="SSF46689">
    <property type="entry name" value="Homeodomain-like"/>
    <property type="match status" value="1"/>
</dbReference>
<keyword evidence="1" id="KW-0805">Transcription regulation</keyword>
<evidence type="ECO:0000256" key="3">
    <source>
        <dbReference type="ARBA" id="ARBA00023163"/>
    </source>
</evidence>
<name>A0ABV6QIC3_9ACTN</name>
<organism evidence="6 7">
    <name type="scientific">Kribbella deserti</name>
    <dbReference type="NCBI Taxonomy" id="1926257"/>
    <lineage>
        <taxon>Bacteria</taxon>
        <taxon>Bacillati</taxon>
        <taxon>Actinomycetota</taxon>
        <taxon>Actinomycetes</taxon>
        <taxon>Propionibacteriales</taxon>
        <taxon>Kribbellaceae</taxon>
        <taxon>Kribbella</taxon>
    </lineage>
</organism>
<dbReference type="SUPFAM" id="SSF48498">
    <property type="entry name" value="Tetracyclin repressor-like, C-terminal domain"/>
    <property type="match status" value="1"/>
</dbReference>
<dbReference type="RefSeq" id="WP_380044076.1">
    <property type="nucleotide sequence ID" value="NZ_JBHLTC010000005.1"/>
</dbReference>
<dbReference type="InterPro" id="IPR036271">
    <property type="entry name" value="Tet_transcr_reg_TetR-rel_C_sf"/>
</dbReference>
<gene>
    <name evidence="6" type="ORF">ACFFGN_04845</name>
</gene>
<evidence type="ECO:0000256" key="2">
    <source>
        <dbReference type="ARBA" id="ARBA00023125"/>
    </source>
</evidence>
<dbReference type="Proteomes" id="UP001589890">
    <property type="component" value="Unassembled WGS sequence"/>
</dbReference>